<dbReference type="Pfam" id="PF02937">
    <property type="entry name" value="COX6C"/>
    <property type="match status" value="1"/>
</dbReference>
<evidence type="ECO:0000256" key="9">
    <source>
        <dbReference type="SAM" id="Phobius"/>
    </source>
</evidence>
<dbReference type="SUPFAM" id="SSF81415">
    <property type="entry name" value="Mitochondrial cytochrome c oxidase subunit VIc"/>
    <property type="match status" value="1"/>
</dbReference>
<sequence>QNAGSTETPLRGLLKSQLQRQFVYGLIFTLSITALWKFGVMEPKKKKYAEFYKNLDVQKDFERMRDVGVFQSVKPGGAVGEGW</sequence>
<evidence type="ECO:0000256" key="6">
    <source>
        <dbReference type="ARBA" id="ARBA00022989"/>
    </source>
</evidence>
<dbReference type="AlphaFoldDB" id="A8ST42"/>
<proteinExistence type="evidence at transcript level"/>
<evidence type="ECO:0000256" key="7">
    <source>
        <dbReference type="ARBA" id="ARBA00023128"/>
    </source>
</evidence>
<dbReference type="InterPro" id="IPR037169">
    <property type="entry name" value="Cytochrome_c_oxidase_VIc_sf"/>
</dbReference>
<evidence type="ECO:0000256" key="2">
    <source>
        <dbReference type="ARBA" id="ARBA00004673"/>
    </source>
</evidence>
<organism evidence="10">
    <name type="scientific">Riftia pachyptila</name>
    <name type="common">Vent tube worm</name>
    <dbReference type="NCBI Taxonomy" id="6426"/>
    <lineage>
        <taxon>Eukaryota</taxon>
        <taxon>Metazoa</taxon>
        <taxon>Spiralia</taxon>
        <taxon>Lophotrochozoa</taxon>
        <taxon>Annelida</taxon>
        <taxon>Polychaeta</taxon>
        <taxon>Sedentaria</taxon>
        <taxon>Canalipalpata</taxon>
        <taxon>Sabellida</taxon>
        <taxon>Siboglinidae</taxon>
        <taxon>Riftia</taxon>
    </lineage>
</organism>
<dbReference type="PANTHER" id="PTHR48416:SF1">
    <property type="entry name" value="CYTOCHROME C OXIDASE SUBUNIT 6C"/>
    <property type="match status" value="1"/>
</dbReference>
<feature type="non-terminal residue" evidence="10">
    <location>
        <position position="1"/>
    </location>
</feature>
<accession>A8ST42</accession>
<reference evidence="10" key="2">
    <citation type="submission" date="2007-06" db="EMBL/GenBank/DDBJ databases">
        <authorList>
            <person name="Sanchez S."/>
            <person name="Hourdez S."/>
            <person name="Lallier F.H."/>
        </authorList>
    </citation>
    <scope>NUCLEOTIDE SEQUENCE</scope>
</reference>
<dbReference type="InterPro" id="IPR051389">
    <property type="entry name" value="Cytochrome_c_oxidase_VIc"/>
</dbReference>
<reference evidence="10" key="1">
    <citation type="journal article" date="2007" name="BMC Genomics">
        <title>Identification of proteins involved in the functioning of Riftia pachyptila symbiosis by Subtractive Suppression Hybridization.</title>
        <authorList>
            <person name="Sanchez S."/>
            <person name="Hourdez S."/>
            <person name="Lallier F.H."/>
        </authorList>
    </citation>
    <scope>NUCLEOTIDE SEQUENCE</scope>
</reference>
<evidence type="ECO:0000256" key="4">
    <source>
        <dbReference type="ARBA" id="ARBA00022692"/>
    </source>
</evidence>
<keyword evidence="4 9" id="KW-0812">Transmembrane</keyword>
<evidence type="ECO:0000256" key="5">
    <source>
        <dbReference type="ARBA" id="ARBA00022792"/>
    </source>
</evidence>
<comment type="pathway">
    <text evidence="2">Energy metabolism; oxidative phosphorylation.</text>
</comment>
<dbReference type="CDD" id="cd22901">
    <property type="entry name" value="CcO_VIc"/>
    <property type="match status" value="1"/>
</dbReference>
<evidence type="ECO:0000256" key="8">
    <source>
        <dbReference type="ARBA" id="ARBA00023136"/>
    </source>
</evidence>
<dbReference type="EMBL" id="EF648477">
    <property type="protein sequence ID" value="ABW24383.1"/>
    <property type="molecule type" value="mRNA"/>
</dbReference>
<evidence type="ECO:0000313" key="10">
    <source>
        <dbReference type="EMBL" id="ABW24383.1"/>
    </source>
</evidence>
<dbReference type="GO" id="GO:0005743">
    <property type="term" value="C:mitochondrial inner membrane"/>
    <property type="evidence" value="ECO:0007669"/>
    <property type="project" value="UniProtKB-SubCell"/>
</dbReference>
<keyword evidence="6 9" id="KW-1133">Transmembrane helix</keyword>
<dbReference type="InterPro" id="IPR034884">
    <property type="entry name" value="Cytochrome_c_oxidase_VIc/VIIs"/>
</dbReference>
<keyword evidence="7" id="KW-0496">Mitochondrion</keyword>
<evidence type="ECO:0000256" key="3">
    <source>
        <dbReference type="ARBA" id="ARBA00007204"/>
    </source>
</evidence>
<feature type="transmembrane region" description="Helical" evidence="9">
    <location>
        <begin position="22"/>
        <end position="40"/>
    </location>
</feature>
<dbReference type="PANTHER" id="PTHR48416">
    <property type="entry name" value="CYTOCHROME C OXIDASE SUBUNIT 6C"/>
    <property type="match status" value="1"/>
</dbReference>
<comment type="subcellular location">
    <subcellularLocation>
        <location evidence="1">Mitochondrion inner membrane</location>
        <topology evidence="1">Single-pass membrane protein</topology>
    </subcellularLocation>
</comment>
<protein>
    <submittedName>
        <fullName evidence="10">Cytochrome c oxidase subunit VIc</fullName>
    </submittedName>
</protein>
<comment type="similarity">
    <text evidence="3">Belongs to the cytochrome c oxidase subunit 6c family.</text>
</comment>
<keyword evidence="8 9" id="KW-0472">Membrane</keyword>
<name>A8ST42_RIFPA</name>
<evidence type="ECO:0000256" key="1">
    <source>
        <dbReference type="ARBA" id="ARBA00004434"/>
    </source>
</evidence>
<dbReference type="Gene3D" id="4.10.93.10">
    <property type="entry name" value="Mitochondrial cytochrome c oxidase subunit VIc/VIIs"/>
    <property type="match status" value="1"/>
</dbReference>
<keyword evidence="5" id="KW-0999">Mitochondrion inner membrane</keyword>